<organism evidence="2 3">
    <name type="scientific">Kribbella albertanoniae</name>
    <dbReference type="NCBI Taxonomy" id="1266829"/>
    <lineage>
        <taxon>Bacteria</taxon>
        <taxon>Bacillati</taxon>
        <taxon>Actinomycetota</taxon>
        <taxon>Actinomycetes</taxon>
        <taxon>Propionibacteriales</taxon>
        <taxon>Kribbellaceae</taxon>
        <taxon>Kribbella</taxon>
    </lineage>
</organism>
<dbReference type="Pfam" id="PF11706">
    <property type="entry name" value="zf-CGNR"/>
    <property type="match status" value="1"/>
</dbReference>
<protein>
    <recommendedName>
        <fullName evidence="1">Zinc finger CGNR domain-containing protein</fullName>
    </recommendedName>
</protein>
<gene>
    <name evidence="2" type="ORF">E1261_27250</name>
</gene>
<reference evidence="2 3" key="1">
    <citation type="submission" date="2019-03" db="EMBL/GenBank/DDBJ databases">
        <title>Draft genome sequences of novel Actinobacteria.</title>
        <authorList>
            <person name="Sahin N."/>
            <person name="Ay H."/>
            <person name="Saygin H."/>
        </authorList>
    </citation>
    <scope>NUCLEOTIDE SEQUENCE [LARGE SCALE GENOMIC DNA]</scope>
    <source>
        <strain evidence="2 3">JCM 30547</strain>
    </source>
</reference>
<dbReference type="InterPro" id="IPR021005">
    <property type="entry name" value="Znf_CGNR"/>
</dbReference>
<dbReference type="SUPFAM" id="SSF160904">
    <property type="entry name" value="Jann2411-like"/>
    <property type="match status" value="1"/>
</dbReference>
<dbReference type="InterPro" id="IPR010852">
    <property type="entry name" value="ABATE"/>
</dbReference>
<proteinExistence type="predicted"/>
<dbReference type="AlphaFoldDB" id="A0A4R4PP68"/>
<dbReference type="Gene3D" id="1.10.3300.10">
    <property type="entry name" value="Jann2411-like domain"/>
    <property type="match status" value="1"/>
</dbReference>
<evidence type="ECO:0000259" key="1">
    <source>
        <dbReference type="Pfam" id="PF11706"/>
    </source>
</evidence>
<sequence>MTTWIDGHFIAGDVALDFANTVFRRTPEQGSDLLDSTESLASWFAHAGLPAGGTLAEARELRSLFWRIFDAQSEGADLPIDALGNLLLAARSDAVAVDADGIPSALSGVGALPTLALRALRLALKPPSRPVRTCDRCGWFFLDTSRGRRRRWCSMQTCGNQAKAERYRGRDHGVLKTSTRS</sequence>
<keyword evidence="3" id="KW-1185">Reference proteome</keyword>
<evidence type="ECO:0000313" key="2">
    <source>
        <dbReference type="EMBL" id="TDC23948.1"/>
    </source>
</evidence>
<feature type="domain" description="Zinc finger CGNR" evidence="1">
    <location>
        <begin position="131"/>
        <end position="170"/>
    </location>
</feature>
<dbReference type="Pfam" id="PF07336">
    <property type="entry name" value="ABATE"/>
    <property type="match status" value="1"/>
</dbReference>
<dbReference type="Proteomes" id="UP000295075">
    <property type="component" value="Unassembled WGS sequence"/>
</dbReference>
<dbReference type="OrthoDB" id="123307at2"/>
<comment type="caution">
    <text evidence="2">The sequence shown here is derived from an EMBL/GenBank/DDBJ whole genome shotgun (WGS) entry which is preliminary data.</text>
</comment>
<accession>A0A4R4PP68</accession>
<dbReference type="InterPro" id="IPR023286">
    <property type="entry name" value="ABATE_dom_sf"/>
</dbReference>
<dbReference type="PANTHER" id="PTHR35525">
    <property type="entry name" value="BLL6575 PROTEIN"/>
    <property type="match status" value="1"/>
</dbReference>
<dbReference type="RefSeq" id="WP_132411381.1">
    <property type="nucleotide sequence ID" value="NZ_SMKA01000152.1"/>
</dbReference>
<name>A0A4R4PP68_9ACTN</name>
<dbReference type="EMBL" id="SMKA01000152">
    <property type="protein sequence ID" value="TDC23948.1"/>
    <property type="molecule type" value="Genomic_DNA"/>
</dbReference>
<evidence type="ECO:0000313" key="3">
    <source>
        <dbReference type="Proteomes" id="UP000295075"/>
    </source>
</evidence>
<dbReference type="PANTHER" id="PTHR35525:SF3">
    <property type="entry name" value="BLL6575 PROTEIN"/>
    <property type="match status" value="1"/>
</dbReference>